<gene>
    <name evidence="2" type="ORF">C8E02_1486</name>
</gene>
<accession>A0A495BGA4</accession>
<dbReference type="AlphaFoldDB" id="A0A495BGA4"/>
<dbReference type="Proteomes" id="UP000279384">
    <property type="component" value="Unassembled WGS sequence"/>
</dbReference>
<sequence>MIRILFDSRRKRWLFVWLLLGCLLFQQIAWLWSDFSWHGLAGMALASLIYAIAMQCFFAVTFDRNAAVRVQQTLTLPLALPVARDMVLAELQARYGRRVRVQGDSHFEVRTACSFKSWGEYLSVDLAEAGVVATRVYLCSRPWLRLTLIDWGKNRDNVKSMVRVLAQRGKSGL</sequence>
<keyword evidence="1" id="KW-1133">Transmembrane helix</keyword>
<evidence type="ECO:0000313" key="2">
    <source>
        <dbReference type="EMBL" id="RKQ60142.1"/>
    </source>
</evidence>
<dbReference type="EMBL" id="RBID01000013">
    <property type="protein sequence ID" value="RKQ60142.1"/>
    <property type="molecule type" value="Genomic_DNA"/>
</dbReference>
<organism evidence="2 3">
    <name type="scientific">Vogesella indigofera</name>
    <name type="common">Pseudomonas indigofera</name>
    <dbReference type="NCBI Taxonomy" id="45465"/>
    <lineage>
        <taxon>Bacteria</taxon>
        <taxon>Pseudomonadati</taxon>
        <taxon>Pseudomonadota</taxon>
        <taxon>Betaproteobacteria</taxon>
        <taxon>Neisseriales</taxon>
        <taxon>Chromobacteriaceae</taxon>
        <taxon>Vogesella</taxon>
    </lineage>
</organism>
<reference evidence="2 3" key="1">
    <citation type="submission" date="2018-10" db="EMBL/GenBank/DDBJ databases">
        <title>Genomic Encyclopedia of Type Strains, Phase IV (KMG-IV): sequencing the most valuable type-strain genomes for metagenomic binning, comparative biology and taxonomic classification.</title>
        <authorList>
            <person name="Goeker M."/>
        </authorList>
    </citation>
    <scope>NUCLEOTIDE SEQUENCE [LARGE SCALE GENOMIC DNA]</scope>
    <source>
        <strain evidence="2 3">DSM 3303</strain>
    </source>
</reference>
<keyword evidence="1" id="KW-0812">Transmembrane</keyword>
<feature type="transmembrane region" description="Helical" evidence="1">
    <location>
        <begin position="12"/>
        <end position="33"/>
    </location>
</feature>
<keyword evidence="1" id="KW-0472">Membrane</keyword>
<evidence type="ECO:0000313" key="3">
    <source>
        <dbReference type="Proteomes" id="UP000279384"/>
    </source>
</evidence>
<feature type="transmembrane region" description="Helical" evidence="1">
    <location>
        <begin position="39"/>
        <end position="62"/>
    </location>
</feature>
<dbReference type="RefSeq" id="WP_120810266.1">
    <property type="nucleotide sequence ID" value="NZ_RBID01000013.1"/>
</dbReference>
<comment type="caution">
    <text evidence="2">The sequence shown here is derived from an EMBL/GenBank/DDBJ whole genome shotgun (WGS) entry which is preliminary data.</text>
</comment>
<name>A0A495BGA4_VOGIN</name>
<proteinExistence type="predicted"/>
<protein>
    <submittedName>
        <fullName evidence="2">Uncharacterized protein</fullName>
    </submittedName>
</protein>
<evidence type="ECO:0000256" key="1">
    <source>
        <dbReference type="SAM" id="Phobius"/>
    </source>
</evidence>